<evidence type="ECO:0000259" key="1">
    <source>
        <dbReference type="Pfam" id="PF03886"/>
    </source>
</evidence>
<dbReference type="InterPro" id="IPR005586">
    <property type="entry name" value="ABC_trans_aux"/>
</dbReference>
<keyword evidence="2" id="KW-0449">Lipoprotein</keyword>
<dbReference type="EMBL" id="JAZHBO010000001">
    <property type="protein sequence ID" value="MEF2155284.1"/>
    <property type="molecule type" value="Genomic_DNA"/>
</dbReference>
<evidence type="ECO:0000313" key="3">
    <source>
        <dbReference type="Proteomes" id="UP001356170"/>
    </source>
</evidence>
<comment type="caution">
    <text evidence="2">The sequence shown here is derived from an EMBL/GenBank/DDBJ whole genome shotgun (WGS) entry which is preliminary data.</text>
</comment>
<dbReference type="Proteomes" id="UP001356170">
    <property type="component" value="Unassembled WGS sequence"/>
</dbReference>
<protein>
    <submittedName>
        <fullName evidence="2">ABC-type transport auxiliary lipoprotein family protein</fullName>
    </submittedName>
</protein>
<sequence>MSSKLWVSGVLSAAVLLGGCSFGGTKKPAGITQYSPRVPIVSSVSGPRKSGQLIVDTSYTTPVLDNLRIAVRPRGNELEVYKGSRWANTPAEMLTTAVIQSLEQSQAFSAVGRSGAGLNPDYRLSLEIRNFEAIYDAAGMPVATVIVVGKLVRAGDEKQVQSREFTAAVPAASADVPAVVNGFAQALSRVGAEIAGWAGR</sequence>
<dbReference type="Pfam" id="PF03886">
    <property type="entry name" value="ABC_trans_aux"/>
    <property type="match status" value="1"/>
</dbReference>
<accession>A0ABU7V0A0</accession>
<dbReference type="SUPFAM" id="SSF159594">
    <property type="entry name" value="XCC0632-like"/>
    <property type="match status" value="1"/>
</dbReference>
<dbReference type="PROSITE" id="PS51257">
    <property type="entry name" value="PROKAR_LIPOPROTEIN"/>
    <property type="match status" value="1"/>
</dbReference>
<reference evidence="2 3" key="1">
    <citation type="submission" date="2024-01" db="EMBL/GenBank/DDBJ databases">
        <title>Novel species of the genus Luteimonas isolated from rivers.</title>
        <authorList>
            <person name="Lu H."/>
        </authorList>
    </citation>
    <scope>NUCLEOTIDE SEQUENCE [LARGE SCALE GENOMIC DNA]</scope>
    <source>
        <strain evidence="2 3">FXH3W</strain>
    </source>
</reference>
<gene>
    <name evidence="2" type="ORF">V3390_03430</name>
</gene>
<name>A0ABU7V0A0_9GAMM</name>
<dbReference type="RefSeq" id="WP_331703356.1">
    <property type="nucleotide sequence ID" value="NZ_JAZHBO010000001.1"/>
</dbReference>
<proteinExistence type="predicted"/>
<organism evidence="2 3">
    <name type="scientific">Aquilutibacter rugosus</name>
    <dbReference type="NCBI Taxonomy" id="3115820"/>
    <lineage>
        <taxon>Bacteria</taxon>
        <taxon>Pseudomonadati</taxon>
        <taxon>Pseudomonadota</taxon>
        <taxon>Gammaproteobacteria</taxon>
        <taxon>Lysobacterales</taxon>
        <taxon>Lysobacteraceae</taxon>
        <taxon>Aquilutibacter</taxon>
    </lineage>
</organism>
<feature type="domain" description="ABC-type transport auxiliary lipoprotein component" evidence="1">
    <location>
        <begin position="49"/>
        <end position="195"/>
    </location>
</feature>
<evidence type="ECO:0000313" key="2">
    <source>
        <dbReference type="EMBL" id="MEF2155284.1"/>
    </source>
</evidence>
<dbReference type="Gene3D" id="3.40.50.10610">
    <property type="entry name" value="ABC-type transport auxiliary lipoprotein component"/>
    <property type="match status" value="1"/>
</dbReference>
<keyword evidence="3" id="KW-1185">Reference proteome</keyword>